<evidence type="ECO:0000313" key="2">
    <source>
        <dbReference type="EMBL" id="KWR51867.1"/>
    </source>
</evidence>
<reference evidence="2 3" key="1">
    <citation type="journal article" date="2016" name="BMC Genomics">
        <title>Type VI secretion systems of human gut Bacteroidales segregate into three genetic architectures, two of which are contained on mobile genetic elements.</title>
        <authorList>
            <person name="Coyne M.J."/>
            <person name="Roelofs K.G."/>
            <person name="Comstock L.E."/>
        </authorList>
    </citation>
    <scope>NUCLEOTIDE SEQUENCE [LARGE SCALE GENOMIC DNA]</scope>
    <source>
        <strain evidence="2 3">CL09T03C01</strain>
    </source>
</reference>
<feature type="transmembrane region" description="Helical" evidence="1">
    <location>
        <begin position="41"/>
        <end position="61"/>
    </location>
</feature>
<keyword evidence="1" id="KW-0472">Membrane</keyword>
<gene>
    <name evidence="2" type="ORF">AA415_03101</name>
</gene>
<accession>A0A125MES9</accession>
<keyword evidence="1" id="KW-0812">Transmembrane</keyword>
<evidence type="ECO:0000256" key="1">
    <source>
        <dbReference type="SAM" id="Phobius"/>
    </source>
</evidence>
<dbReference type="EMBL" id="LRGC01000027">
    <property type="protein sequence ID" value="KWR51867.1"/>
    <property type="molecule type" value="Genomic_DNA"/>
</dbReference>
<comment type="caution">
    <text evidence="2">The sequence shown here is derived from an EMBL/GenBank/DDBJ whole genome shotgun (WGS) entry which is preliminary data.</text>
</comment>
<dbReference type="Proteomes" id="UP000056419">
    <property type="component" value="Unassembled WGS sequence"/>
</dbReference>
<sequence>MNPLITAFLRKFAINSCNTNINANFTTNVNVNVNYDINLDLTLAVSITASFAVCTTIYFIGKWVVRRFNN</sequence>
<name>A0A125MES9_BACSE</name>
<organism evidence="2 3">
    <name type="scientific">Bacteroides stercoris</name>
    <dbReference type="NCBI Taxonomy" id="46506"/>
    <lineage>
        <taxon>Bacteria</taxon>
        <taxon>Pseudomonadati</taxon>
        <taxon>Bacteroidota</taxon>
        <taxon>Bacteroidia</taxon>
        <taxon>Bacteroidales</taxon>
        <taxon>Bacteroidaceae</taxon>
        <taxon>Bacteroides</taxon>
    </lineage>
</organism>
<evidence type="ECO:0000313" key="3">
    <source>
        <dbReference type="Proteomes" id="UP000056419"/>
    </source>
</evidence>
<keyword evidence="1" id="KW-1133">Transmembrane helix</keyword>
<dbReference type="PATRIC" id="fig|46506.5.peg.3344"/>
<keyword evidence="3" id="KW-1185">Reference proteome</keyword>
<dbReference type="AlphaFoldDB" id="A0A125MES9"/>
<proteinExistence type="predicted"/>
<protein>
    <submittedName>
        <fullName evidence="2">Uncharacterized protein</fullName>
    </submittedName>
</protein>